<dbReference type="PANTHER" id="PTHR47655:SF3">
    <property type="entry name" value="ZN(II)2CYS6 TRANSCRIPTION FACTOR (EUROFUNG)"/>
    <property type="match status" value="1"/>
</dbReference>
<name>A0AAN8EDG8_9EURO</name>
<evidence type="ECO:0000256" key="1">
    <source>
        <dbReference type="ARBA" id="ARBA00023015"/>
    </source>
</evidence>
<accession>A0AAN8EDG8</accession>
<dbReference type="PROSITE" id="PS50048">
    <property type="entry name" value="ZN2_CY6_FUNGAL_2"/>
    <property type="match status" value="1"/>
</dbReference>
<dbReference type="PANTHER" id="PTHR47655">
    <property type="entry name" value="QUINIC ACID UTILIZATION ACTIVATOR"/>
    <property type="match status" value="1"/>
</dbReference>
<dbReference type="Proteomes" id="UP001316803">
    <property type="component" value="Unassembled WGS sequence"/>
</dbReference>
<proteinExistence type="predicted"/>
<evidence type="ECO:0000313" key="7">
    <source>
        <dbReference type="Proteomes" id="UP001316803"/>
    </source>
</evidence>
<dbReference type="SUPFAM" id="SSF57701">
    <property type="entry name" value="Zn2/Cys6 DNA-binding domain"/>
    <property type="match status" value="1"/>
</dbReference>
<keyword evidence="4" id="KW-0539">Nucleus</keyword>
<dbReference type="Pfam" id="PF00172">
    <property type="entry name" value="Zn_clus"/>
    <property type="match status" value="1"/>
</dbReference>
<feature type="domain" description="Zn(2)-C6 fungal-type" evidence="5">
    <location>
        <begin position="22"/>
        <end position="51"/>
    </location>
</feature>
<evidence type="ECO:0000313" key="6">
    <source>
        <dbReference type="EMBL" id="KAK5953054.1"/>
    </source>
</evidence>
<organism evidence="6 7">
    <name type="scientific">Knufia fluminis</name>
    <dbReference type="NCBI Taxonomy" id="191047"/>
    <lineage>
        <taxon>Eukaryota</taxon>
        <taxon>Fungi</taxon>
        <taxon>Dikarya</taxon>
        <taxon>Ascomycota</taxon>
        <taxon>Pezizomycotina</taxon>
        <taxon>Eurotiomycetes</taxon>
        <taxon>Chaetothyriomycetidae</taxon>
        <taxon>Chaetothyriales</taxon>
        <taxon>Trichomeriaceae</taxon>
        <taxon>Knufia</taxon>
    </lineage>
</organism>
<dbReference type="SMART" id="SM00066">
    <property type="entry name" value="GAL4"/>
    <property type="match status" value="1"/>
</dbReference>
<comment type="caution">
    <text evidence="6">The sequence shown here is derived from an EMBL/GenBank/DDBJ whole genome shotgun (WGS) entry which is preliminary data.</text>
</comment>
<dbReference type="EMBL" id="JAKLMC020000012">
    <property type="protein sequence ID" value="KAK5953054.1"/>
    <property type="molecule type" value="Genomic_DNA"/>
</dbReference>
<evidence type="ECO:0000259" key="5">
    <source>
        <dbReference type="PROSITE" id="PS50048"/>
    </source>
</evidence>
<dbReference type="CDD" id="cd00067">
    <property type="entry name" value="GAL4"/>
    <property type="match status" value="1"/>
</dbReference>
<reference evidence="6 7" key="1">
    <citation type="submission" date="2022-12" db="EMBL/GenBank/DDBJ databases">
        <title>Genomic features and morphological characterization of a novel Knufia sp. strain isolated from spacecraft assembly facility.</title>
        <authorList>
            <person name="Teixeira M."/>
            <person name="Chander A.M."/>
            <person name="Stajich J.E."/>
            <person name="Venkateswaran K."/>
        </authorList>
    </citation>
    <scope>NUCLEOTIDE SEQUENCE [LARGE SCALE GENOMIC DNA]</scope>
    <source>
        <strain evidence="6 7">FJI-L2-BK-P2</strain>
    </source>
</reference>
<evidence type="ECO:0000256" key="2">
    <source>
        <dbReference type="ARBA" id="ARBA00023125"/>
    </source>
</evidence>
<gene>
    <name evidence="6" type="primary">FCR1_2</name>
    <name evidence="6" type="ORF">OHC33_005622</name>
</gene>
<dbReference type="Gene3D" id="4.10.240.10">
    <property type="entry name" value="Zn(2)-C6 fungal-type DNA-binding domain"/>
    <property type="match status" value="1"/>
</dbReference>
<dbReference type="AlphaFoldDB" id="A0AAN8EDG8"/>
<sequence length="256" mass="29206">MSREAKSQDTCLRSRAHRVSRACDRCRIRKIKCNGKSHCNRCTLDDAICVYTKRRSPNDRVYSKEYVQLLEEQQIALVKGVKELYRRSSQGETLPDLPSGFRDNMLIHEVLSSLDVLPEKAKRHHFDHDHDQMSSTAQSSRASSVCEAMPPQSYFLDIHTPTSCISRTTSSVSPSPRMPPIDDFEGLLNSLDDDQLQLMQNLPLVTPKAVEYPSFEVFTEAYLTSRGFSVGPQAEFVDPRDTLRSMPFHMMHAYTM</sequence>
<dbReference type="GO" id="GO:0000981">
    <property type="term" value="F:DNA-binding transcription factor activity, RNA polymerase II-specific"/>
    <property type="evidence" value="ECO:0007669"/>
    <property type="project" value="InterPro"/>
</dbReference>
<dbReference type="InterPro" id="IPR001138">
    <property type="entry name" value="Zn2Cys6_DnaBD"/>
</dbReference>
<evidence type="ECO:0000256" key="4">
    <source>
        <dbReference type="ARBA" id="ARBA00023242"/>
    </source>
</evidence>
<dbReference type="PROSITE" id="PS00463">
    <property type="entry name" value="ZN2_CY6_FUNGAL_1"/>
    <property type="match status" value="1"/>
</dbReference>
<dbReference type="InterPro" id="IPR036864">
    <property type="entry name" value="Zn2-C6_fun-type_DNA-bd_sf"/>
</dbReference>
<keyword evidence="1" id="KW-0805">Transcription regulation</keyword>
<keyword evidence="7" id="KW-1185">Reference proteome</keyword>
<evidence type="ECO:0000256" key="3">
    <source>
        <dbReference type="ARBA" id="ARBA00023163"/>
    </source>
</evidence>
<keyword evidence="2" id="KW-0238">DNA-binding</keyword>
<dbReference type="GO" id="GO:0003677">
    <property type="term" value="F:DNA binding"/>
    <property type="evidence" value="ECO:0007669"/>
    <property type="project" value="UniProtKB-KW"/>
</dbReference>
<protein>
    <submittedName>
        <fullName evidence="6">Fluconazole resistance protein 1</fullName>
    </submittedName>
</protein>
<dbReference type="InterPro" id="IPR052783">
    <property type="entry name" value="Metabolic/Drug-Res_Regulator"/>
</dbReference>
<keyword evidence="3" id="KW-0804">Transcription</keyword>
<dbReference type="GO" id="GO:0008270">
    <property type="term" value="F:zinc ion binding"/>
    <property type="evidence" value="ECO:0007669"/>
    <property type="project" value="InterPro"/>
</dbReference>